<organism evidence="16 17">
    <name type="scientific">Xenopus laevis</name>
    <name type="common">African clawed frog</name>
    <dbReference type="NCBI Taxonomy" id="8355"/>
    <lineage>
        <taxon>Eukaryota</taxon>
        <taxon>Metazoa</taxon>
        <taxon>Chordata</taxon>
        <taxon>Craniata</taxon>
        <taxon>Vertebrata</taxon>
        <taxon>Euteleostomi</taxon>
        <taxon>Amphibia</taxon>
        <taxon>Batrachia</taxon>
        <taxon>Anura</taxon>
        <taxon>Pipoidea</taxon>
        <taxon>Pipidae</taxon>
        <taxon>Xenopodinae</taxon>
        <taxon>Xenopus</taxon>
        <taxon>Xenopus</taxon>
    </lineage>
</organism>
<dbReference type="PANTHER" id="PTHR21324">
    <property type="entry name" value="FASTING-INDUCIBLE INTEGRAL MEMBRANE PROTEIN TM6P1-RELATED"/>
    <property type="match status" value="1"/>
</dbReference>
<feature type="transmembrane region" description="Helical" evidence="14">
    <location>
        <begin position="104"/>
        <end position="127"/>
    </location>
</feature>
<evidence type="ECO:0000256" key="10">
    <source>
        <dbReference type="ARBA" id="ARBA00023136"/>
    </source>
</evidence>
<keyword evidence="10 14" id="KW-0472">Membrane</keyword>
<keyword evidence="6 14" id="KW-0812">Transmembrane</keyword>
<evidence type="ECO:0000256" key="8">
    <source>
        <dbReference type="ARBA" id="ARBA00022989"/>
    </source>
</evidence>
<gene>
    <name evidence="17" type="primary">tmem150b.S</name>
    <name evidence="17" type="synonym">tmem150b</name>
    <name evidence="17" type="synonym">tmem150b-a</name>
    <name evidence="17" type="synonym">tmem150b-b</name>
    <name evidence="17" type="synonym">tmem224</name>
</gene>
<dbReference type="Pfam" id="PF10277">
    <property type="entry name" value="Frag1"/>
    <property type="match status" value="1"/>
</dbReference>
<comment type="subcellular location">
    <subcellularLocation>
        <location evidence="3">Cell membrane</location>
        <topology evidence="3">Multi-pass membrane protein</topology>
    </subcellularLocation>
    <subcellularLocation>
        <location evidence="2">Cytoplasmic vesicle</location>
        <location evidence="2">Autophagosome membrane</location>
        <topology evidence="2">Multi-pass membrane protein</topology>
    </subcellularLocation>
    <subcellularLocation>
        <location evidence="1">Endosome membrane</location>
        <topology evidence="1">Multi-pass membrane protein</topology>
    </subcellularLocation>
</comment>
<name>A0A8J1LAI1_XENLA</name>
<comment type="similarity">
    <text evidence="4">Belongs to the DRAM/TMEM150 family.</text>
</comment>
<dbReference type="RefSeq" id="XP_041426496.1">
    <property type="nucleotide sequence ID" value="XM_041570562.1"/>
</dbReference>
<evidence type="ECO:0000256" key="2">
    <source>
        <dbReference type="ARBA" id="ARBA00004542"/>
    </source>
</evidence>
<evidence type="ECO:0000256" key="1">
    <source>
        <dbReference type="ARBA" id="ARBA00004337"/>
    </source>
</evidence>
<keyword evidence="9" id="KW-0072">Autophagy</keyword>
<evidence type="ECO:0000256" key="14">
    <source>
        <dbReference type="SAM" id="Phobius"/>
    </source>
</evidence>
<dbReference type="Proteomes" id="UP000186698">
    <property type="component" value="Chromosome 7S"/>
</dbReference>
<evidence type="ECO:0000256" key="3">
    <source>
        <dbReference type="ARBA" id="ARBA00004651"/>
    </source>
</evidence>
<feature type="transmembrane region" description="Helical" evidence="14">
    <location>
        <begin position="72"/>
        <end position="92"/>
    </location>
</feature>
<evidence type="ECO:0000259" key="15">
    <source>
        <dbReference type="Pfam" id="PF10277"/>
    </source>
</evidence>
<comment type="function">
    <text evidence="13">Modulator of macroautophagy that causes accumulation of autophagosomes under basal conditions and enhances autophagic flux. Represses cell death and promotes long-term clonogenic survival of cells grown in the absence of glucose in a macroautophagy-independent manner. May have some role in extracellular matrix engulfment or growth factor receptor recycling, both of which can modulate cell survival.</text>
</comment>
<dbReference type="GO" id="GO:0000421">
    <property type="term" value="C:autophagosome membrane"/>
    <property type="evidence" value="ECO:0007669"/>
    <property type="project" value="UniProtKB-SubCell"/>
</dbReference>
<feature type="domain" description="CWH43-like N-terminal" evidence="15">
    <location>
        <begin position="63"/>
        <end position="159"/>
    </location>
</feature>
<keyword evidence="8 14" id="KW-1133">Transmembrane helix</keyword>
<proteinExistence type="inferred from homology"/>
<dbReference type="InterPro" id="IPR019402">
    <property type="entry name" value="CWH43_N"/>
</dbReference>
<evidence type="ECO:0000256" key="5">
    <source>
        <dbReference type="ARBA" id="ARBA00022475"/>
    </source>
</evidence>
<evidence type="ECO:0000256" key="12">
    <source>
        <dbReference type="ARBA" id="ARBA00023329"/>
    </source>
</evidence>
<sequence length="186" mass="20901">MCLGHIHSREFPANRNGRNPPITDVYLYGAYLTTRTGANHGARWNNAEPVQFSPHRSTGPGCQQSNQLETHLAGAFLAFVIGNIYFWMQTALTYMVKPTHGGCYIGPIRFCLSVACTALIVLMAVFLKMNMKSISAICEWIVAMILFLLYGLFAVDFWHLDGHYFHVKKRTVIPNEMQVSTVTLSI</sequence>
<evidence type="ECO:0000256" key="13">
    <source>
        <dbReference type="ARBA" id="ARBA00045144"/>
    </source>
</evidence>
<dbReference type="GO" id="GO:0005886">
    <property type="term" value="C:plasma membrane"/>
    <property type="evidence" value="ECO:0000318"/>
    <property type="project" value="GO_Central"/>
</dbReference>
<dbReference type="AlphaFoldDB" id="A0A8J1LAI1"/>
<dbReference type="GO" id="GO:0010008">
    <property type="term" value="C:endosome membrane"/>
    <property type="evidence" value="ECO:0007669"/>
    <property type="project" value="UniProtKB-SubCell"/>
</dbReference>
<keyword evidence="5" id="KW-1003">Cell membrane</keyword>
<dbReference type="GeneID" id="734545"/>
<keyword evidence="7" id="KW-0967">Endosome</keyword>
<evidence type="ECO:0000313" key="16">
    <source>
        <dbReference type="Proteomes" id="UP000186698"/>
    </source>
</evidence>
<dbReference type="CTD" id="734545"/>
<dbReference type="InterPro" id="IPR050911">
    <property type="entry name" value="DRAM/TMEM150_Autophagy_Mod"/>
</dbReference>
<evidence type="ECO:0000256" key="11">
    <source>
        <dbReference type="ARBA" id="ARBA00023180"/>
    </source>
</evidence>
<dbReference type="GO" id="GO:0006914">
    <property type="term" value="P:autophagy"/>
    <property type="evidence" value="ECO:0007669"/>
    <property type="project" value="UniProtKB-KW"/>
</dbReference>
<evidence type="ECO:0000256" key="7">
    <source>
        <dbReference type="ARBA" id="ARBA00022753"/>
    </source>
</evidence>
<keyword evidence="11" id="KW-0325">Glycoprotein</keyword>
<keyword evidence="12" id="KW-0968">Cytoplasmic vesicle</keyword>
<evidence type="ECO:0000256" key="9">
    <source>
        <dbReference type="ARBA" id="ARBA00023006"/>
    </source>
</evidence>
<evidence type="ECO:0000256" key="4">
    <source>
        <dbReference type="ARBA" id="ARBA00006565"/>
    </source>
</evidence>
<evidence type="ECO:0000313" key="17">
    <source>
        <dbReference type="RefSeq" id="XP_041426496.1"/>
    </source>
</evidence>
<keyword evidence="16" id="KW-1185">Reference proteome</keyword>
<dbReference type="PANTHER" id="PTHR21324:SF3">
    <property type="entry name" value="MODULATOR OF MACROAUTOPHAGY TMEM150B"/>
    <property type="match status" value="1"/>
</dbReference>
<feature type="transmembrane region" description="Helical" evidence="14">
    <location>
        <begin position="134"/>
        <end position="155"/>
    </location>
</feature>
<protein>
    <submittedName>
        <fullName evidence="17">Modulator of macroautophagy TMEM150B-A isoform X1</fullName>
    </submittedName>
</protein>
<evidence type="ECO:0000256" key="6">
    <source>
        <dbReference type="ARBA" id="ARBA00022692"/>
    </source>
</evidence>
<reference evidence="17" key="1">
    <citation type="submission" date="2025-08" db="UniProtKB">
        <authorList>
            <consortium name="RefSeq"/>
        </authorList>
    </citation>
    <scope>IDENTIFICATION</scope>
    <source>
        <strain evidence="17">J_2021</strain>
        <tissue evidence="17">Erythrocytes</tissue>
    </source>
</reference>
<accession>A0A8J1LAI1</accession>